<gene>
    <name evidence="1" type="ORF">E2C01_061471</name>
</gene>
<protein>
    <submittedName>
        <fullName evidence="1">Uncharacterized protein</fullName>
    </submittedName>
</protein>
<sequence>MYRALHPCESYGVITFLLYSYARRINPALRSGGYFETLLRSTSATLKKGSC</sequence>
<dbReference type="Proteomes" id="UP000324222">
    <property type="component" value="Unassembled WGS sequence"/>
</dbReference>
<keyword evidence="2" id="KW-1185">Reference proteome</keyword>
<dbReference type="AlphaFoldDB" id="A0A5B7HEG4"/>
<evidence type="ECO:0000313" key="2">
    <source>
        <dbReference type="Proteomes" id="UP000324222"/>
    </source>
</evidence>
<evidence type="ECO:0000313" key="1">
    <source>
        <dbReference type="EMBL" id="MPC67298.1"/>
    </source>
</evidence>
<comment type="caution">
    <text evidence="1">The sequence shown here is derived from an EMBL/GenBank/DDBJ whole genome shotgun (WGS) entry which is preliminary data.</text>
</comment>
<accession>A0A5B7HEG4</accession>
<organism evidence="1 2">
    <name type="scientific">Portunus trituberculatus</name>
    <name type="common">Swimming crab</name>
    <name type="synonym">Neptunus trituberculatus</name>
    <dbReference type="NCBI Taxonomy" id="210409"/>
    <lineage>
        <taxon>Eukaryota</taxon>
        <taxon>Metazoa</taxon>
        <taxon>Ecdysozoa</taxon>
        <taxon>Arthropoda</taxon>
        <taxon>Crustacea</taxon>
        <taxon>Multicrustacea</taxon>
        <taxon>Malacostraca</taxon>
        <taxon>Eumalacostraca</taxon>
        <taxon>Eucarida</taxon>
        <taxon>Decapoda</taxon>
        <taxon>Pleocyemata</taxon>
        <taxon>Brachyura</taxon>
        <taxon>Eubrachyura</taxon>
        <taxon>Portunoidea</taxon>
        <taxon>Portunidae</taxon>
        <taxon>Portuninae</taxon>
        <taxon>Portunus</taxon>
    </lineage>
</organism>
<reference evidence="1 2" key="1">
    <citation type="submission" date="2019-05" db="EMBL/GenBank/DDBJ databases">
        <title>Another draft genome of Portunus trituberculatus and its Hox gene families provides insights of decapod evolution.</title>
        <authorList>
            <person name="Jeong J.-H."/>
            <person name="Song I."/>
            <person name="Kim S."/>
            <person name="Choi T."/>
            <person name="Kim D."/>
            <person name="Ryu S."/>
            <person name="Kim W."/>
        </authorList>
    </citation>
    <scope>NUCLEOTIDE SEQUENCE [LARGE SCALE GENOMIC DNA]</scope>
    <source>
        <tissue evidence="1">Muscle</tissue>
    </source>
</reference>
<proteinExistence type="predicted"/>
<dbReference type="EMBL" id="VSRR010026046">
    <property type="protein sequence ID" value="MPC67298.1"/>
    <property type="molecule type" value="Genomic_DNA"/>
</dbReference>
<name>A0A5B7HEG4_PORTR</name>